<proteinExistence type="predicted"/>
<dbReference type="Proteomes" id="UP001060012">
    <property type="component" value="Chromosome"/>
</dbReference>
<keyword evidence="2" id="KW-1185">Reference proteome</keyword>
<dbReference type="RefSeq" id="WP_254576589.1">
    <property type="nucleotide sequence ID" value="NZ_CP100595.1"/>
</dbReference>
<protein>
    <submittedName>
        <fullName evidence="1">NADH-ubiquinone oxidoreductase subunit E family protein</fullName>
    </submittedName>
</protein>
<dbReference type="InterPro" id="IPR036868">
    <property type="entry name" value="TusA-like_sf"/>
</dbReference>
<dbReference type="Gene3D" id="3.30.110.40">
    <property type="entry name" value="TusA-like domain"/>
    <property type="match status" value="1"/>
</dbReference>
<dbReference type="Pfam" id="PF16514">
    <property type="entry name" value="NADH-UOR_E"/>
    <property type="match status" value="1"/>
</dbReference>
<reference evidence="1" key="1">
    <citation type="submission" date="2022-07" db="EMBL/GenBank/DDBJ databases">
        <title>Arcobacter roscoffensis sp. nov., a marine bacterium isolated from coastal seawater collected from Roscoff, France.</title>
        <authorList>
            <person name="Pascual J."/>
            <person name="Lepeaux C."/>
            <person name="Methner A."/>
            <person name="Overmann J."/>
        </authorList>
    </citation>
    <scope>NUCLEOTIDE SEQUENCE</scope>
    <source>
        <strain evidence="1">ARW1-2F2</strain>
    </source>
</reference>
<dbReference type="EMBL" id="CP100595">
    <property type="protein sequence ID" value="UTJ06410.1"/>
    <property type="molecule type" value="Genomic_DNA"/>
</dbReference>
<gene>
    <name evidence="1" type="ORF">NJU99_14325</name>
</gene>
<evidence type="ECO:0000313" key="2">
    <source>
        <dbReference type="Proteomes" id="UP001060012"/>
    </source>
</evidence>
<evidence type="ECO:0000313" key="1">
    <source>
        <dbReference type="EMBL" id="UTJ06410.1"/>
    </source>
</evidence>
<dbReference type="InterPro" id="IPR032424">
    <property type="entry name" value="NADH-UOR_E"/>
</dbReference>
<accession>A0ABY5E6M4</accession>
<name>A0ABY5E6M4_9BACT</name>
<organism evidence="1 2">
    <name type="scientific">Arcobacter roscoffensis</name>
    <dbReference type="NCBI Taxonomy" id="2961520"/>
    <lineage>
        <taxon>Bacteria</taxon>
        <taxon>Pseudomonadati</taxon>
        <taxon>Campylobacterota</taxon>
        <taxon>Epsilonproteobacteria</taxon>
        <taxon>Campylobacterales</taxon>
        <taxon>Arcobacteraceae</taxon>
        <taxon>Arcobacter</taxon>
    </lineage>
</organism>
<sequence length="91" mass="10625">MKRFDLRHLKNDFYDRMLELMDTQIADGETAIIMFEIGDFENIQKSADVVYEAGYTLMNSIKFNEVDWTLVVKKVKPEAKEVEEEASQDAK</sequence>